<protein>
    <submittedName>
        <fullName evidence="1">Uncharacterized protein</fullName>
    </submittedName>
</protein>
<evidence type="ECO:0000313" key="2">
    <source>
        <dbReference type="Proteomes" id="UP001447857"/>
    </source>
</evidence>
<gene>
    <name evidence="1" type="ORF">V6624_10815</name>
</gene>
<reference evidence="1 2" key="1">
    <citation type="submission" date="2024-02" db="EMBL/GenBank/DDBJ databases">
        <title>complete genome of Flavobacterium ginsenosidimutans Str. YTB16.</title>
        <authorList>
            <person name="Wang Q."/>
        </authorList>
    </citation>
    <scope>NUCLEOTIDE SEQUENCE [LARGE SCALE GENOMIC DNA]</scope>
    <source>
        <strain evidence="1 2">YTB16</strain>
    </source>
</reference>
<proteinExistence type="predicted"/>
<evidence type="ECO:0000313" key="1">
    <source>
        <dbReference type="EMBL" id="WXK52123.1"/>
    </source>
</evidence>
<keyword evidence="2" id="KW-1185">Reference proteome</keyword>
<organism evidence="1 2">
    <name type="scientific">Flavobacterium ginsenosidimutans</name>
    <dbReference type="NCBI Taxonomy" id="687844"/>
    <lineage>
        <taxon>Bacteria</taxon>
        <taxon>Pseudomonadati</taxon>
        <taxon>Bacteroidota</taxon>
        <taxon>Flavobacteriia</taxon>
        <taxon>Flavobacteriales</taxon>
        <taxon>Flavobacteriaceae</taxon>
        <taxon>Flavobacterium</taxon>
    </lineage>
</organism>
<dbReference type="RefSeq" id="WP_338841747.1">
    <property type="nucleotide sequence ID" value="NZ_CP147988.1"/>
</dbReference>
<name>A0ABZ2QGQ1_9FLAO</name>
<sequence>MITIEDFDRLYDNFFGFNYALKDVTYRSGVFFKEKCSNEYFTQVFFSIQENLSWLEQNVDNIKLGIQEKLPIDADIIVFKNLYIISFSLFFEEKCDIPNIQLAYGNEVGETYIIAVIREKQIISVELN</sequence>
<accession>A0ABZ2QGQ1</accession>
<dbReference type="Proteomes" id="UP001447857">
    <property type="component" value="Chromosome"/>
</dbReference>
<dbReference type="EMBL" id="CP147988">
    <property type="protein sequence ID" value="WXK52123.1"/>
    <property type="molecule type" value="Genomic_DNA"/>
</dbReference>